<organism evidence="9 10">
    <name type="scientific">Buchnera aphidicola</name>
    <name type="common">Macrosiphum albifrons</name>
    <dbReference type="NCBI Taxonomy" id="2994844"/>
    <lineage>
        <taxon>Bacteria</taxon>
        <taxon>Pseudomonadati</taxon>
        <taxon>Pseudomonadota</taxon>
        <taxon>Gammaproteobacteria</taxon>
        <taxon>Enterobacterales</taxon>
        <taxon>Erwiniaceae</taxon>
        <taxon>Buchnera</taxon>
    </lineage>
</organism>
<comment type="function">
    <text evidence="6">Specifically methylates the guanine in position 1207 of 16S rRNA in the 30S particle.</text>
</comment>
<feature type="domain" description="Methyltransferase small N-terminal" evidence="8">
    <location>
        <begin position="7"/>
        <end position="161"/>
    </location>
</feature>
<dbReference type="Gene3D" id="3.40.50.150">
    <property type="entry name" value="Vaccinia Virus protein VP39"/>
    <property type="match status" value="2"/>
</dbReference>
<dbReference type="EMBL" id="CP113409">
    <property type="protein sequence ID" value="WAI11530.1"/>
    <property type="molecule type" value="Genomic_DNA"/>
</dbReference>
<dbReference type="NCBIfam" id="NF007023">
    <property type="entry name" value="PRK09489.1"/>
    <property type="match status" value="1"/>
</dbReference>
<dbReference type="InterPro" id="IPR007848">
    <property type="entry name" value="Small_mtfrase_dom"/>
</dbReference>
<evidence type="ECO:0000256" key="2">
    <source>
        <dbReference type="ARBA" id="ARBA00022552"/>
    </source>
</evidence>
<dbReference type="InterPro" id="IPR023543">
    <property type="entry name" value="rRNA_ssu_MeTfrase_C"/>
</dbReference>
<keyword evidence="4 6" id="KW-0808">Transferase</keyword>
<comment type="subcellular location">
    <subcellularLocation>
        <location evidence="6">Cytoplasm</location>
    </subcellularLocation>
</comment>
<comment type="subunit">
    <text evidence="6">Monomer.</text>
</comment>
<dbReference type="InterPro" id="IPR029063">
    <property type="entry name" value="SAM-dependent_MTases_sf"/>
</dbReference>
<keyword evidence="2 6" id="KW-0698">rRNA processing</keyword>
<evidence type="ECO:0000259" key="8">
    <source>
        <dbReference type="Pfam" id="PF08468"/>
    </source>
</evidence>
<evidence type="ECO:0000256" key="3">
    <source>
        <dbReference type="ARBA" id="ARBA00022603"/>
    </source>
</evidence>
<reference evidence="9" key="1">
    <citation type="submission" date="2022-11" db="EMBL/GenBank/DDBJ databases">
        <title>The whole genome sequencing of pests is an important tool to study the evolution of the plant-insect interaction and insecticide resistance.</title>
        <authorList>
            <person name="Kananovich Y."/>
        </authorList>
    </citation>
    <scope>NUCLEOTIDE SEQUENCE</scope>
    <source>
        <strain evidence="9">BSU_Mac_2017</strain>
    </source>
</reference>
<evidence type="ECO:0000313" key="10">
    <source>
        <dbReference type="Proteomes" id="UP001163094"/>
    </source>
</evidence>
<dbReference type="HAMAP" id="MF_01862">
    <property type="entry name" value="16SrRNA_methyltr_C"/>
    <property type="match status" value="1"/>
</dbReference>
<evidence type="ECO:0000259" key="7">
    <source>
        <dbReference type="Pfam" id="PF05175"/>
    </source>
</evidence>
<dbReference type="Proteomes" id="UP001163094">
    <property type="component" value="Chromosome"/>
</dbReference>
<keyword evidence="3 6" id="KW-0489">Methyltransferase</keyword>
<evidence type="ECO:0000313" key="9">
    <source>
        <dbReference type="EMBL" id="WAI11530.1"/>
    </source>
</evidence>
<evidence type="ECO:0000256" key="5">
    <source>
        <dbReference type="ARBA" id="ARBA00022691"/>
    </source>
</evidence>
<evidence type="ECO:0000256" key="4">
    <source>
        <dbReference type="ARBA" id="ARBA00022679"/>
    </source>
</evidence>
<dbReference type="AlphaFoldDB" id="A0AAJ5PT53"/>
<protein>
    <recommendedName>
        <fullName evidence="6">Ribosomal RNA small subunit methyltransferase C</fullName>
        <ecNumber evidence="6">2.1.1.172</ecNumber>
    </recommendedName>
    <alternativeName>
        <fullName evidence="6">16S rRNA m2G1207 methyltransferase</fullName>
    </alternativeName>
    <alternativeName>
        <fullName evidence="6">rRNA (guanine-N(2)-)-methyltransferase RsmC</fullName>
    </alternativeName>
</protein>
<name>A0AAJ5PT53_9GAMM</name>
<comment type="similarity">
    <text evidence="6">Belongs to the methyltransferase superfamily. RsmC family.</text>
</comment>
<dbReference type="SUPFAM" id="SSF53335">
    <property type="entry name" value="S-adenosyl-L-methionine-dependent methyltransferases"/>
    <property type="match status" value="1"/>
</dbReference>
<dbReference type="InterPro" id="IPR013675">
    <property type="entry name" value="Mtase_sm_N"/>
</dbReference>
<dbReference type="GO" id="GO:0052914">
    <property type="term" value="F:16S rRNA (guanine(1207)-N(2))-methyltransferase activity"/>
    <property type="evidence" value="ECO:0007669"/>
    <property type="project" value="UniProtKB-EC"/>
</dbReference>
<comment type="catalytic activity">
    <reaction evidence="6">
        <text>guanosine(1207) in 16S rRNA + S-adenosyl-L-methionine = N(2)-methylguanosine(1207) in 16S rRNA + S-adenosyl-L-homocysteine + H(+)</text>
        <dbReference type="Rhea" id="RHEA:42736"/>
        <dbReference type="Rhea" id="RHEA-COMP:10213"/>
        <dbReference type="Rhea" id="RHEA-COMP:10214"/>
        <dbReference type="ChEBI" id="CHEBI:15378"/>
        <dbReference type="ChEBI" id="CHEBI:57856"/>
        <dbReference type="ChEBI" id="CHEBI:59789"/>
        <dbReference type="ChEBI" id="CHEBI:74269"/>
        <dbReference type="ChEBI" id="CHEBI:74481"/>
        <dbReference type="EC" id="2.1.1.172"/>
    </reaction>
</comment>
<dbReference type="CDD" id="cd02440">
    <property type="entry name" value="AdoMet_MTases"/>
    <property type="match status" value="1"/>
</dbReference>
<feature type="domain" description="Methyltransferase small" evidence="7">
    <location>
        <begin position="168"/>
        <end position="334"/>
    </location>
</feature>
<dbReference type="GO" id="GO:0005737">
    <property type="term" value="C:cytoplasm"/>
    <property type="evidence" value="ECO:0007669"/>
    <property type="project" value="UniProtKB-SubCell"/>
</dbReference>
<evidence type="ECO:0000256" key="1">
    <source>
        <dbReference type="ARBA" id="ARBA00022490"/>
    </source>
</evidence>
<keyword evidence="1 6" id="KW-0963">Cytoplasm</keyword>
<dbReference type="PANTHER" id="PTHR47816">
    <property type="entry name" value="RIBOSOMAL RNA SMALL SUBUNIT METHYLTRANSFERASE C"/>
    <property type="match status" value="1"/>
</dbReference>
<dbReference type="EC" id="2.1.1.172" evidence="6"/>
<dbReference type="Pfam" id="PF08468">
    <property type="entry name" value="MTS_N"/>
    <property type="match status" value="1"/>
</dbReference>
<accession>A0AAJ5PT53</accession>
<sequence length="337" mass="38890">MLLSKNSQLILRHRKIFQTKKVFFSGNIQDEFPLHLDTISTKINIQRYDDYINLKKKNIKNIKIYNNILVSKEMIKNCNTIIYYWPKDKSEAKFQLMNIISYFSIKTEIFIVGNNSSGVRSAPVILKKWIKLNKVDNAKHSILISGFIQNKIVFILENFFKIHIWKNLIIKSLPGVFGHKKIDSGSKLLASTFSNQITGNVLDIGCGTGFLSACLLYSSPNAILTLVDNNIFALKCSYSTLDSNKLKGEIICSDLYSNIFKKFDLIISNPPLHYDLKMNFNIIEKIICCSIKYLKSKGELRFVTNSCFNYDGLLKKIFKKYCVLKKTNRYKVYQAFL</sequence>
<dbReference type="InterPro" id="IPR046977">
    <property type="entry name" value="RsmC/RlmG"/>
</dbReference>
<evidence type="ECO:0000256" key="6">
    <source>
        <dbReference type="HAMAP-Rule" id="MF_01862"/>
    </source>
</evidence>
<gene>
    <name evidence="6 9" type="primary">rsmC</name>
    <name evidence="9" type="ORF">OW721_01675</name>
</gene>
<keyword evidence="5 6" id="KW-0949">S-adenosyl-L-methionine</keyword>
<proteinExistence type="inferred from homology"/>
<dbReference type="PANTHER" id="PTHR47816:SF4">
    <property type="entry name" value="RIBOSOMAL RNA SMALL SUBUNIT METHYLTRANSFERASE C"/>
    <property type="match status" value="1"/>
</dbReference>
<dbReference type="Pfam" id="PF05175">
    <property type="entry name" value="MTS"/>
    <property type="match status" value="1"/>
</dbReference>